<name>A0A4E0RUV4_FASHE</name>
<organism evidence="2 3">
    <name type="scientific">Fasciola hepatica</name>
    <name type="common">Liver fluke</name>
    <dbReference type="NCBI Taxonomy" id="6192"/>
    <lineage>
        <taxon>Eukaryota</taxon>
        <taxon>Metazoa</taxon>
        <taxon>Spiralia</taxon>
        <taxon>Lophotrochozoa</taxon>
        <taxon>Platyhelminthes</taxon>
        <taxon>Trematoda</taxon>
        <taxon>Digenea</taxon>
        <taxon>Plagiorchiida</taxon>
        <taxon>Echinostomata</taxon>
        <taxon>Echinostomatoidea</taxon>
        <taxon>Fasciolidae</taxon>
        <taxon>Fasciola</taxon>
    </lineage>
</organism>
<sequence length="121" mass="12849">MVVFLCSFTVKPVSSEAAHLMSQLSTQLQQLATRTSDITSSGNETGHANVSFSNPVSSEGFDLPPPPPDSMFTGVDDSRPSTNNPNVPANQDALLTAIKRSIEMRAARANTRDSSGLSRPS</sequence>
<gene>
    <name evidence="2" type="ORF">D915_010862</name>
</gene>
<evidence type="ECO:0000313" key="3">
    <source>
        <dbReference type="Proteomes" id="UP000230066"/>
    </source>
</evidence>
<dbReference type="AlphaFoldDB" id="A0A4E0RUV4"/>
<accession>A0A4E0RUV4</accession>
<dbReference type="Proteomes" id="UP000230066">
    <property type="component" value="Unassembled WGS sequence"/>
</dbReference>
<reference evidence="2" key="1">
    <citation type="submission" date="2019-03" db="EMBL/GenBank/DDBJ databases">
        <title>Improved annotation for the trematode Fasciola hepatica.</title>
        <authorList>
            <person name="Choi Y.-J."/>
            <person name="Martin J."/>
            <person name="Mitreva M."/>
        </authorList>
    </citation>
    <scope>NUCLEOTIDE SEQUENCE [LARGE SCALE GENOMIC DNA]</scope>
</reference>
<proteinExistence type="predicted"/>
<keyword evidence="3" id="KW-1185">Reference proteome</keyword>
<evidence type="ECO:0000256" key="1">
    <source>
        <dbReference type="SAM" id="MobiDB-lite"/>
    </source>
</evidence>
<evidence type="ECO:0000313" key="2">
    <source>
        <dbReference type="EMBL" id="THD18150.1"/>
    </source>
</evidence>
<feature type="compositionally biased region" description="Polar residues" evidence="1">
    <location>
        <begin position="80"/>
        <end position="89"/>
    </location>
</feature>
<comment type="caution">
    <text evidence="2">The sequence shown here is derived from an EMBL/GenBank/DDBJ whole genome shotgun (WGS) entry which is preliminary data.</text>
</comment>
<dbReference type="EMBL" id="JXXN02015990">
    <property type="protein sequence ID" value="THD18150.1"/>
    <property type="molecule type" value="Genomic_DNA"/>
</dbReference>
<feature type="compositionally biased region" description="Polar residues" evidence="1">
    <location>
        <begin position="37"/>
        <end position="57"/>
    </location>
</feature>
<protein>
    <submittedName>
        <fullName evidence="2">Uncharacterized protein</fullName>
    </submittedName>
</protein>
<feature type="region of interest" description="Disordered" evidence="1">
    <location>
        <begin position="35"/>
        <end position="90"/>
    </location>
</feature>